<dbReference type="KEGG" id="mnd:KOY48_03550"/>
<keyword evidence="2" id="KW-1185">Reference proteome</keyword>
<sequence>MEQLVVSGGILRSSCAAMLRLFMQEARLKRLQKKMVWVTLFEAGVLAAHSWRSSVRRS</sequence>
<evidence type="ECO:0000313" key="1">
    <source>
        <dbReference type="EMBL" id="QWQ31960.1"/>
    </source>
</evidence>
<organism evidence="1 2">
    <name type="scientific">Candidatus Minimicrobia naudis</name>
    <dbReference type="NCBI Taxonomy" id="2841263"/>
    <lineage>
        <taxon>Bacteria</taxon>
        <taxon>Candidatus Saccharimonadota</taxon>
        <taxon>Candidatus Saccharimonadota incertae sedis</taxon>
        <taxon>Candidatus Minimicrobia</taxon>
    </lineage>
</organism>
<dbReference type="AlphaFoldDB" id="A0A8F1MBE0"/>
<evidence type="ECO:0000313" key="2">
    <source>
        <dbReference type="Proteomes" id="UP000679129"/>
    </source>
</evidence>
<dbReference type="Proteomes" id="UP000679129">
    <property type="component" value="Chromosome"/>
</dbReference>
<proteinExistence type="predicted"/>
<protein>
    <submittedName>
        <fullName evidence="1">Uncharacterized protein</fullName>
    </submittedName>
</protein>
<accession>A0A8F1MBE0</accession>
<reference evidence="1" key="1">
    <citation type="submission" date="2021-06" db="EMBL/GenBank/DDBJ databases">
        <title>An adapted protocol for Saccharibacteria cultivation: two new species join this phylum of Candidate Phyla Radiations.</title>
        <authorList>
            <person name="Ibrahim A."/>
            <person name="Maatouk M."/>
            <person name="Zgheib R."/>
            <person name="Haddad G."/>
            <person name="Bou Khalil J."/>
            <person name="Raoult D."/>
            <person name="Bittar F."/>
        </authorList>
    </citation>
    <scope>NUCLEOTIDE SEQUENCE</scope>
    <source>
        <strain evidence="1">IHU1</strain>
    </source>
</reference>
<gene>
    <name evidence="1" type="ORF">KOY48_03550</name>
</gene>
<name>A0A8F1MBE0_9BACT</name>
<dbReference type="EMBL" id="CP076460">
    <property type="protein sequence ID" value="QWQ31960.1"/>
    <property type="molecule type" value="Genomic_DNA"/>
</dbReference>